<keyword evidence="2" id="KW-1133">Transmembrane helix</keyword>
<evidence type="ECO:0000256" key="2">
    <source>
        <dbReference type="SAM" id="Phobius"/>
    </source>
</evidence>
<dbReference type="AlphaFoldDB" id="A0A1C5JP06"/>
<keyword evidence="2" id="KW-0812">Transmembrane</keyword>
<sequence>MLSRTTLVIVPTPSETEVTATPSTAATATVAPTPSTTPAGSSNQDPTLSLVVGIVGIVGTLSAALVTQWLTARREDKKWQRDREQDEIRWRREAEKEDLRWERERAERREQWQREDESRWHKDRMSTYSHLLGIIHQWIYLARDASPNSNEPDERFKLDDVDRKNLADGCHAIGQAIAPVEFLAPVDVRWQAWRIYSESMRYLGLLMESVIDERTNATTAGESVPLLDEIQEWYDQMTRTVRKDLGIKEALVSRTQMEQKA</sequence>
<keyword evidence="2" id="KW-0472">Membrane</keyword>
<evidence type="ECO:0000313" key="3">
    <source>
        <dbReference type="EMBL" id="SCG72325.1"/>
    </source>
</evidence>
<accession>A0A1C5JP06</accession>
<proteinExistence type="predicted"/>
<dbReference type="Proteomes" id="UP000198215">
    <property type="component" value="Chromosome I"/>
</dbReference>
<evidence type="ECO:0008006" key="5">
    <source>
        <dbReference type="Google" id="ProtNLM"/>
    </source>
</evidence>
<feature type="compositionally biased region" description="Low complexity" evidence="1">
    <location>
        <begin position="13"/>
        <end position="39"/>
    </location>
</feature>
<name>A0A1C5JP06_9ACTN</name>
<feature type="region of interest" description="Disordered" evidence="1">
    <location>
        <begin position="13"/>
        <end position="45"/>
    </location>
</feature>
<dbReference type="EMBL" id="LT607753">
    <property type="protein sequence ID" value="SCG72325.1"/>
    <property type="molecule type" value="Genomic_DNA"/>
</dbReference>
<keyword evidence="4" id="KW-1185">Reference proteome</keyword>
<protein>
    <recommendedName>
        <fullName evidence="5">DUF4760 domain-containing protein</fullName>
    </recommendedName>
</protein>
<evidence type="ECO:0000256" key="1">
    <source>
        <dbReference type="SAM" id="MobiDB-lite"/>
    </source>
</evidence>
<organism evidence="3 4">
    <name type="scientific">Micromonospora coxensis</name>
    <dbReference type="NCBI Taxonomy" id="356852"/>
    <lineage>
        <taxon>Bacteria</taxon>
        <taxon>Bacillati</taxon>
        <taxon>Actinomycetota</taxon>
        <taxon>Actinomycetes</taxon>
        <taxon>Micromonosporales</taxon>
        <taxon>Micromonosporaceae</taxon>
        <taxon>Micromonospora</taxon>
    </lineage>
</organism>
<gene>
    <name evidence="3" type="ORF">GA0070614_4976</name>
</gene>
<evidence type="ECO:0000313" key="4">
    <source>
        <dbReference type="Proteomes" id="UP000198215"/>
    </source>
</evidence>
<reference evidence="4" key="1">
    <citation type="submission" date="2016-06" db="EMBL/GenBank/DDBJ databases">
        <authorList>
            <person name="Varghese N."/>
            <person name="Submissions Spin"/>
        </authorList>
    </citation>
    <scope>NUCLEOTIDE SEQUENCE [LARGE SCALE GENOMIC DNA]</scope>
    <source>
        <strain evidence="4">DSM 45161</strain>
    </source>
</reference>
<feature type="transmembrane region" description="Helical" evidence="2">
    <location>
        <begin position="48"/>
        <end position="71"/>
    </location>
</feature>